<dbReference type="Gramene" id="ESQ55138">
    <property type="protein sequence ID" value="ESQ55138"/>
    <property type="gene ID" value="EUTSA_v10025429mg"/>
</dbReference>
<dbReference type="PANTHER" id="PTHR44259">
    <property type="entry name" value="OS07G0183000 PROTEIN-RELATED"/>
    <property type="match status" value="1"/>
</dbReference>
<dbReference type="OMA" id="MFIFNLE"/>
<dbReference type="SUPFAM" id="SSF81383">
    <property type="entry name" value="F-box domain"/>
    <property type="match status" value="1"/>
</dbReference>
<proteinExistence type="predicted"/>
<accession>V4MQ04</accession>
<dbReference type="Pfam" id="PF00646">
    <property type="entry name" value="F-box"/>
    <property type="match status" value="1"/>
</dbReference>
<dbReference type="InterPro" id="IPR050942">
    <property type="entry name" value="F-box_BR-signaling"/>
</dbReference>
<dbReference type="InterPro" id="IPR001810">
    <property type="entry name" value="F-box_dom"/>
</dbReference>
<organism evidence="2 3">
    <name type="scientific">Eutrema salsugineum</name>
    <name type="common">Saltwater cress</name>
    <name type="synonym">Sisymbrium salsugineum</name>
    <dbReference type="NCBI Taxonomy" id="72664"/>
    <lineage>
        <taxon>Eukaryota</taxon>
        <taxon>Viridiplantae</taxon>
        <taxon>Streptophyta</taxon>
        <taxon>Embryophyta</taxon>
        <taxon>Tracheophyta</taxon>
        <taxon>Spermatophyta</taxon>
        <taxon>Magnoliopsida</taxon>
        <taxon>eudicotyledons</taxon>
        <taxon>Gunneridae</taxon>
        <taxon>Pentapetalae</taxon>
        <taxon>rosids</taxon>
        <taxon>malvids</taxon>
        <taxon>Brassicales</taxon>
        <taxon>Brassicaceae</taxon>
        <taxon>Eutremeae</taxon>
        <taxon>Eutrema</taxon>
    </lineage>
</organism>
<feature type="domain" description="F-box" evidence="1">
    <location>
        <begin position="22"/>
        <end position="62"/>
    </location>
</feature>
<dbReference type="Proteomes" id="UP000030689">
    <property type="component" value="Unassembled WGS sequence"/>
</dbReference>
<reference evidence="2 3" key="1">
    <citation type="journal article" date="2013" name="Front. Plant Sci.">
        <title>The Reference Genome of the Halophytic Plant Eutrema salsugineum.</title>
        <authorList>
            <person name="Yang R."/>
            <person name="Jarvis D.E."/>
            <person name="Chen H."/>
            <person name="Beilstein M.A."/>
            <person name="Grimwood J."/>
            <person name="Jenkins J."/>
            <person name="Shu S."/>
            <person name="Prochnik S."/>
            <person name="Xin M."/>
            <person name="Ma C."/>
            <person name="Schmutz J."/>
            <person name="Wing R.A."/>
            <person name="Mitchell-Olds T."/>
            <person name="Schumaker K.S."/>
            <person name="Wang X."/>
        </authorList>
    </citation>
    <scope>NUCLEOTIDE SEQUENCE [LARGE SCALE GENOMIC DNA]</scope>
</reference>
<dbReference type="PANTHER" id="PTHR44259:SF26">
    <property type="entry name" value="F-BOX FAMILY PROTEIN-LIKE PROTEIN"/>
    <property type="match status" value="1"/>
</dbReference>
<sequence>MEETEQKHNPNSHERLKSWSDLPLDLLNSVFERLSFANFQRAKSVCSSWHSAWRQCVPKNNLIPWLILFPEDNENNNSSSCTLFNPEERDKLYRTQDLGLEFAKSICIATCESWLLMQNNLRNLYIVNLFTNERINLPPMESQIGTTKIQRTKDDRFLVTSHDGEEYRGMHLRSAVFWIDEKTKDHKGANSWNQIPVVSECCDLVYKDHKLYFLSYRARDFRIFDFSGETPQETFRRSVSVEMFCHGRQLRKPSNHWRLFATKLVVTVTGDVLKVEQLLRPISRKWSFRVFKVVSSSGFVENRDRIYSLGDGESMLLDQGITVLANETNGLIRNSIYFSVIDHENNANDTFLFSLVTRKTESLHKFDSSSVQSSRARWFLPSFTHTCT</sequence>
<evidence type="ECO:0000313" key="2">
    <source>
        <dbReference type="EMBL" id="ESQ55138.1"/>
    </source>
</evidence>
<dbReference type="Gene3D" id="1.20.1280.50">
    <property type="match status" value="1"/>
</dbReference>
<dbReference type="AlphaFoldDB" id="V4MQ04"/>
<dbReference type="SMART" id="SM00256">
    <property type="entry name" value="FBOX"/>
    <property type="match status" value="1"/>
</dbReference>
<evidence type="ECO:0000313" key="3">
    <source>
        <dbReference type="Proteomes" id="UP000030689"/>
    </source>
</evidence>
<dbReference type="InterPro" id="IPR005174">
    <property type="entry name" value="KIB1-4_b-propeller"/>
</dbReference>
<evidence type="ECO:0000259" key="1">
    <source>
        <dbReference type="SMART" id="SM00256"/>
    </source>
</evidence>
<gene>
    <name evidence="2" type="ORF">EUTSA_v10025429mg</name>
</gene>
<protein>
    <recommendedName>
        <fullName evidence="1">F-box domain-containing protein</fullName>
    </recommendedName>
</protein>
<dbReference type="KEGG" id="eus:EUTSA_v10025429mg"/>
<dbReference type="InterPro" id="IPR036047">
    <property type="entry name" value="F-box-like_dom_sf"/>
</dbReference>
<name>V4MQ04_EUTSA</name>
<keyword evidence="3" id="KW-1185">Reference proteome</keyword>
<dbReference type="Pfam" id="PF03478">
    <property type="entry name" value="Beta-prop_KIB1-4"/>
    <property type="match status" value="1"/>
</dbReference>
<dbReference type="EMBL" id="KI517384">
    <property type="protein sequence ID" value="ESQ55138.1"/>
    <property type="molecule type" value="Genomic_DNA"/>
</dbReference>